<reference evidence="2" key="1">
    <citation type="journal article" date="2015" name="Nature">
        <title>Complex archaea that bridge the gap between prokaryotes and eukaryotes.</title>
        <authorList>
            <person name="Spang A."/>
            <person name="Saw J.H."/>
            <person name="Jorgensen S.L."/>
            <person name="Zaremba-Niedzwiedzka K."/>
            <person name="Martijn J."/>
            <person name="Lind A.E."/>
            <person name="van Eijk R."/>
            <person name="Schleper C."/>
            <person name="Guy L."/>
            <person name="Ettema T.J."/>
        </authorList>
    </citation>
    <scope>NUCLEOTIDE SEQUENCE</scope>
</reference>
<dbReference type="AlphaFoldDB" id="A0A0F8XRI3"/>
<accession>A0A0F8XRI3</accession>
<gene>
    <name evidence="2" type="ORF">LCGC14_2912700</name>
</gene>
<organism evidence="2">
    <name type="scientific">marine sediment metagenome</name>
    <dbReference type="NCBI Taxonomy" id="412755"/>
    <lineage>
        <taxon>unclassified sequences</taxon>
        <taxon>metagenomes</taxon>
        <taxon>ecological metagenomes</taxon>
    </lineage>
</organism>
<comment type="caution">
    <text evidence="2">The sequence shown here is derived from an EMBL/GenBank/DDBJ whole genome shotgun (WGS) entry which is preliminary data.</text>
</comment>
<sequence>GNKVGYVILLIAAIGGIVGNFIPIFSYNACSIQYPCIQVIYLNSTAAYFDLVIMLIGGIYGVALTDTKLDTNKLRESKF</sequence>
<name>A0A0F8XRI3_9ZZZZ</name>
<proteinExistence type="predicted"/>
<feature type="transmembrane region" description="Helical" evidence="1">
    <location>
        <begin position="39"/>
        <end position="63"/>
    </location>
</feature>
<feature type="transmembrane region" description="Helical" evidence="1">
    <location>
        <begin position="6"/>
        <end position="27"/>
    </location>
</feature>
<feature type="non-terminal residue" evidence="2">
    <location>
        <position position="1"/>
    </location>
</feature>
<keyword evidence="1" id="KW-0472">Membrane</keyword>
<protein>
    <submittedName>
        <fullName evidence="2">Uncharacterized protein</fullName>
    </submittedName>
</protein>
<keyword evidence="1" id="KW-0812">Transmembrane</keyword>
<keyword evidence="1" id="KW-1133">Transmembrane helix</keyword>
<evidence type="ECO:0000313" key="2">
    <source>
        <dbReference type="EMBL" id="KKK71558.1"/>
    </source>
</evidence>
<dbReference type="EMBL" id="LAZR01057679">
    <property type="protein sequence ID" value="KKK71558.1"/>
    <property type="molecule type" value="Genomic_DNA"/>
</dbReference>
<evidence type="ECO:0000256" key="1">
    <source>
        <dbReference type="SAM" id="Phobius"/>
    </source>
</evidence>